<dbReference type="GO" id="GO:0005886">
    <property type="term" value="C:plasma membrane"/>
    <property type="evidence" value="ECO:0007669"/>
    <property type="project" value="UniProtKB-SubCell"/>
</dbReference>
<evidence type="ECO:0000256" key="1">
    <source>
        <dbReference type="ARBA" id="ARBA00004651"/>
    </source>
</evidence>
<dbReference type="InterPro" id="IPR036259">
    <property type="entry name" value="MFS_trans_sf"/>
</dbReference>
<dbReference type="InterPro" id="IPR011701">
    <property type="entry name" value="MFS"/>
</dbReference>
<dbReference type="PRINTS" id="PR01035">
    <property type="entry name" value="TCRTETA"/>
</dbReference>
<organism evidence="10">
    <name type="scientific">Cellulosimicrobium sp. ES-005</name>
    <dbReference type="NCBI Taxonomy" id="3163031"/>
    <lineage>
        <taxon>Bacteria</taxon>
        <taxon>Bacillati</taxon>
        <taxon>Actinomycetota</taxon>
        <taxon>Actinomycetes</taxon>
        <taxon>Micrococcales</taxon>
        <taxon>Promicromonosporaceae</taxon>
        <taxon>Cellulosimicrobium</taxon>
    </lineage>
</organism>
<comment type="subcellular location">
    <subcellularLocation>
        <location evidence="1">Cell membrane</location>
        <topology evidence="1">Multi-pass membrane protein</topology>
    </subcellularLocation>
</comment>
<keyword evidence="3" id="KW-1003">Cell membrane</keyword>
<evidence type="ECO:0000256" key="7">
    <source>
        <dbReference type="SAM" id="MobiDB-lite"/>
    </source>
</evidence>
<gene>
    <name evidence="10" type="ORF">ABRQ22_19960</name>
</gene>
<dbReference type="PANTHER" id="PTHR42718:SF46">
    <property type="entry name" value="BLR6921 PROTEIN"/>
    <property type="match status" value="1"/>
</dbReference>
<feature type="compositionally biased region" description="Pro residues" evidence="7">
    <location>
        <begin position="29"/>
        <end position="39"/>
    </location>
</feature>
<accession>A0AAU8FZI9</accession>
<dbReference type="InterPro" id="IPR001958">
    <property type="entry name" value="Tet-R_TetA/multi-R_MdtG-like"/>
</dbReference>
<feature type="domain" description="Major facilitator superfamily (MFS) profile" evidence="9">
    <location>
        <begin position="51"/>
        <end position="499"/>
    </location>
</feature>
<feature type="transmembrane region" description="Helical" evidence="8">
    <location>
        <begin position="339"/>
        <end position="361"/>
    </location>
</feature>
<sequence length="511" mass="51158">MPSRRTTTSDTPTLDAPISDAPTQDAPILPEPADAPPAPAVDTDGAASHPALVTAALSVVVLAFSLMQTLVVPALPTLGRELGAGPQGTGWILTAFLLAGAVLAPVVGNLGDRFGHRRVLLATLAVFAGATLVASAAPSLVVLLGARVVQGVSTATFPLALALARNLLPPPRVAAAFGWISGMIGLGAGAALVLGGVIVEALSWRWMFVLAAVLIVGAAVLVLLWVPAVRARSQRRRTDWPGIVLLAGGLVGVLLAVSQGGAWGWSSPRTLGVGAVGVILLVALVLVERRTEAPLVDVRTFRHGPLALVSVLTVAVGFVPYVCYVALPVLMQAPTATGYGHGLDVTASGLAMLPSAVLVFLGGRCTPLLVARVGAAATSGVAVAVMLVGSVGLALWPTVPWAVVVAFSVLGLGNGIGYAICAQLVVTWSPPEEIGAATGLNSVIRTVGSAAAAPVVAALLAGATADGDPAGPFAASFWVAAAVSGAGVLVAVALTVLSRSSRPASARPSRP</sequence>
<evidence type="ECO:0000256" key="6">
    <source>
        <dbReference type="ARBA" id="ARBA00023136"/>
    </source>
</evidence>
<dbReference type="RefSeq" id="WP_353707945.1">
    <property type="nucleotide sequence ID" value="NZ_CP159290.1"/>
</dbReference>
<dbReference type="GO" id="GO:0022857">
    <property type="term" value="F:transmembrane transporter activity"/>
    <property type="evidence" value="ECO:0007669"/>
    <property type="project" value="InterPro"/>
</dbReference>
<feature type="transmembrane region" description="Helical" evidence="8">
    <location>
        <begin position="447"/>
        <end position="465"/>
    </location>
</feature>
<evidence type="ECO:0000256" key="8">
    <source>
        <dbReference type="SAM" id="Phobius"/>
    </source>
</evidence>
<keyword evidence="5 8" id="KW-1133">Transmembrane helix</keyword>
<feature type="transmembrane region" description="Helical" evidence="8">
    <location>
        <begin position="52"/>
        <end position="76"/>
    </location>
</feature>
<reference evidence="10" key="1">
    <citation type="submission" date="2024-06" db="EMBL/GenBank/DDBJ databases">
        <title>Complete genome sequence of the cellulolytic actinobacterium, Cellulosimicrobium ES-005.</title>
        <authorList>
            <person name="Matthews C.T."/>
            <person name="Underwood K.D."/>
            <person name="Ghanchi K.M."/>
            <person name="Fields S.D."/>
            <person name="Gardner S.G."/>
        </authorList>
    </citation>
    <scope>NUCLEOTIDE SEQUENCE</scope>
    <source>
        <strain evidence="10">ES-005</strain>
    </source>
</reference>
<feature type="transmembrane region" description="Helical" evidence="8">
    <location>
        <begin position="373"/>
        <end position="395"/>
    </location>
</feature>
<proteinExistence type="predicted"/>
<evidence type="ECO:0000259" key="9">
    <source>
        <dbReference type="PROSITE" id="PS50850"/>
    </source>
</evidence>
<dbReference type="AlphaFoldDB" id="A0AAU8FZI9"/>
<evidence type="ECO:0000256" key="4">
    <source>
        <dbReference type="ARBA" id="ARBA00022692"/>
    </source>
</evidence>
<feature type="transmembrane region" description="Helical" evidence="8">
    <location>
        <begin position="119"/>
        <end position="138"/>
    </location>
</feature>
<feature type="transmembrane region" description="Helical" evidence="8">
    <location>
        <begin position="270"/>
        <end position="287"/>
    </location>
</feature>
<dbReference type="EMBL" id="CP159290">
    <property type="protein sequence ID" value="XCH29809.1"/>
    <property type="molecule type" value="Genomic_DNA"/>
</dbReference>
<evidence type="ECO:0000256" key="5">
    <source>
        <dbReference type="ARBA" id="ARBA00022989"/>
    </source>
</evidence>
<dbReference type="InterPro" id="IPR020846">
    <property type="entry name" value="MFS_dom"/>
</dbReference>
<dbReference type="Gene3D" id="1.20.1250.20">
    <property type="entry name" value="MFS general substrate transporter like domains"/>
    <property type="match status" value="2"/>
</dbReference>
<dbReference type="SUPFAM" id="SSF103473">
    <property type="entry name" value="MFS general substrate transporter"/>
    <property type="match status" value="1"/>
</dbReference>
<keyword evidence="4 8" id="KW-0812">Transmembrane</keyword>
<feature type="transmembrane region" description="Helical" evidence="8">
    <location>
        <begin position="176"/>
        <end position="198"/>
    </location>
</feature>
<keyword evidence="6 8" id="KW-0472">Membrane</keyword>
<dbReference type="PANTHER" id="PTHR42718">
    <property type="entry name" value="MAJOR FACILITATOR SUPERFAMILY MULTIDRUG TRANSPORTER MFSC"/>
    <property type="match status" value="1"/>
</dbReference>
<keyword evidence="2" id="KW-0813">Transport</keyword>
<dbReference type="PROSITE" id="PS50850">
    <property type="entry name" value="MFS"/>
    <property type="match status" value="1"/>
</dbReference>
<feature type="transmembrane region" description="Helical" evidence="8">
    <location>
        <begin position="144"/>
        <end position="164"/>
    </location>
</feature>
<feature type="compositionally biased region" description="Low complexity" evidence="7">
    <location>
        <begin position="1"/>
        <end position="15"/>
    </location>
</feature>
<evidence type="ECO:0000256" key="2">
    <source>
        <dbReference type="ARBA" id="ARBA00022448"/>
    </source>
</evidence>
<feature type="transmembrane region" description="Helical" evidence="8">
    <location>
        <begin position="204"/>
        <end position="228"/>
    </location>
</feature>
<evidence type="ECO:0000256" key="3">
    <source>
        <dbReference type="ARBA" id="ARBA00022475"/>
    </source>
</evidence>
<dbReference type="Pfam" id="PF07690">
    <property type="entry name" value="MFS_1"/>
    <property type="match status" value="1"/>
</dbReference>
<feature type="transmembrane region" description="Helical" evidence="8">
    <location>
        <begin position="88"/>
        <end position="107"/>
    </location>
</feature>
<feature type="transmembrane region" description="Helical" evidence="8">
    <location>
        <begin position="307"/>
        <end position="327"/>
    </location>
</feature>
<feature type="transmembrane region" description="Helical" evidence="8">
    <location>
        <begin position="401"/>
        <end position="426"/>
    </location>
</feature>
<protein>
    <submittedName>
        <fullName evidence="10">MFS transporter</fullName>
    </submittedName>
</protein>
<feature type="region of interest" description="Disordered" evidence="7">
    <location>
        <begin position="1"/>
        <end position="44"/>
    </location>
</feature>
<feature type="transmembrane region" description="Helical" evidence="8">
    <location>
        <begin position="240"/>
        <end position="258"/>
    </location>
</feature>
<feature type="transmembrane region" description="Helical" evidence="8">
    <location>
        <begin position="477"/>
        <end position="497"/>
    </location>
</feature>
<evidence type="ECO:0000313" key="10">
    <source>
        <dbReference type="EMBL" id="XCH29809.1"/>
    </source>
</evidence>
<name>A0AAU8FZI9_9MICO</name>